<dbReference type="Gene3D" id="3.30.200.20">
    <property type="entry name" value="Phosphorylase Kinase, domain 1"/>
    <property type="match status" value="1"/>
</dbReference>
<evidence type="ECO:0000256" key="5">
    <source>
        <dbReference type="ARBA" id="ARBA00022679"/>
    </source>
</evidence>
<dbReference type="EC" id="2.7.11.1" evidence="2"/>
<evidence type="ECO:0000259" key="14">
    <source>
        <dbReference type="PROSITE" id="PS50011"/>
    </source>
</evidence>
<evidence type="ECO:0000256" key="2">
    <source>
        <dbReference type="ARBA" id="ARBA00012513"/>
    </source>
</evidence>
<evidence type="ECO:0000256" key="7">
    <source>
        <dbReference type="ARBA" id="ARBA00022741"/>
    </source>
</evidence>
<organism evidence="15 16">
    <name type="scientific">Morus notabilis</name>
    <dbReference type="NCBI Taxonomy" id="981085"/>
    <lineage>
        <taxon>Eukaryota</taxon>
        <taxon>Viridiplantae</taxon>
        <taxon>Streptophyta</taxon>
        <taxon>Embryophyta</taxon>
        <taxon>Tracheophyta</taxon>
        <taxon>Spermatophyta</taxon>
        <taxon>Magnoliopsida</taxon>
        <taxon>eudicotyledons</taxon>
        <taxon>Gunneridae</taxon>
        <taxon>Pentapetalae</taxon>
        <taxon>rosids</taxon>
        <taxon>fabids</taxon>
        <taxon>Rosales</taxon>
        <taxon>Moraceae</taxon>
        <taxon>Moreae</taxon>
        <taxon>Morus</taxon>
    </lineage>
</organism>
<dbReference type="SMART" id="SM00220">
    <property type="entry name" value="S_TKc"/>
    <property type="match status" value="1"/>
</dbReference>
<evidence type="ECO:0000256" key="10">
    <source>
        <dbReference type="ARBA" id="ARBA00022989"/>
    </source>
</evidence>
<dbReference type="GO" id="GO:0004674">
    <property type="term" value="F:protein serine/threonine kinase activity"/>
    <property type="evidence" value="ECO:0007669"/>
    <property type="project" value="UniProtKB-KW"/>
</dbReference>
<dbReference type="eggNOG" id="KOG1187">
    <property type="taxonomic scope" value="Eukaryota"/>
</dbReference>
<dbReference type="GO" id="GO:0005524">
    <property type="term" value="F:ATP binding"/>
    <property type="evidence" value="ECO:0007669"/>
    <property type="project" value="UniProtKB-KW"/>
</dbReference>
<dbReference type="InterPro" id="IPR008271">
    <property type="entry name" value="Ser/Thr_kinase_AS"/>
</dbReference>
<keyword evidence="5" id="KW-0808">Transferase</keyword>
<dbReference type="PROSITE" id="PS50011">
    <property type="entry name" value="PROTEIN_KINASE_DOM"/>
    <property type="match status" value="1"/>
</dbReference>
<name>W9S8X0_9ROSA</name>
<reference evidence="16" key="1">
    <citation type="submission" date="2013-01" db="EMBL/GenBank/DDBJ databases">
        <title>Draft Genome Sequence of a Mulberry Tree, Morus notabilis C.K. Schneid.</title>
        <authorList>
            <person name="He N."/>
            <person name="Zhao S."/>
        </authorList>
    </citation>
    <scope>NUCLEOTIDE SEQUENCE</scope>
</reference>
<evidence type="ECO:0000256" key="3">
    <source>
        <dbReference type="ARBA" id="ARBA00022475"/>
    </source>
</evidence>
<evidence type="ECO:0000256" key="9">
    <source>
        <dbReference type="ARBA" id="ARBA00022840"/>
    </source>
</evidence>
<keyword evidence="8 15" id="KW-0418">Kinase</keyword>
<keyword evidence="7" id="KW-0547">Nucleotide-binding</keyword>
<dbReference type="Proteomes" id="UP000030645">
    <property type="component" value="Unassembled WGS sequence"/>
</dbReference>
<gene>
    <name evidence="15" type="ORF">L484_008780</name>
</gene>
<dbReference type="Gene3D" id="1.10.510.10">
    <property type="entry name" value="Transferase(Phosphotransferase) domain 1"/>
    <property type="match status" value="1"/>
</dbReference>
<keyword evidence="4" id="KW-0723">Serine/threonine-protein kinase</keyword>
<evidence type="ECO:0000256" key="4">
    <source>
        <dbReference type="ARBA" id="ARBA00022527"/>
    </source>
</evidence>
<evidence type="ECO:0000313" key="15">
    <source>
        <dbReference type="EMBL" id="EXC31690.1"/>
    </source>
</evidence>
<dbReference type="PANTHER" id="PTHR47982:SF55">
    <property type="entry name" value="PROTEIN KINASE DOMAIN-CONTAINING PROTEIN"/>
    <property type="match status" value="1"/>
</dbReference>
<dbReference type="PROSITE" id="PS00108">
    <property type="entry name" value="PROTEIN_KINASE_ST"/>
    <property type="match status" value="1"/>
</dbReference>
<sequence>MMWIIAAVVVVLVVAIILRKFALTSNYGKGDKSDVQFDDHDHHHKGLTISGSSACDYGEVGVRMKIRSYTLEELRGATRDFGVQIGVGATCRVYLAELGDGKFGAVKRIMNERGGSRRVFLDEISLLLKVSHPNLVSLLGFCLDREEQLLVLEYVPKRSLFERMHTSEGQKAGILSWESRLSIGLDIAKALHYLHSQAHQPIIHRDVKSSNILLLDDNHAKLADFGLSKLHGPLKPTTIKGSFGYIDTTYLNTGLVSPKSDVYSFGVVVLELITGLKSSQGPTTLAEWTHPWRMNHRNDIDLMAAMLLDPKLHGKAHFGQLRVLVELTNWALNDRWEARPDMGQIVDTLCTCVQMQPSTCLN</sequence>
<dbReference type="InterPro" id="IPR011009">
    <property type="entry name" value="Kinase-like_dom_sf"/>
</dbReference>
<keyword evidence="3" id="KW-1003">Cell membrane</keyword>
<evidence type="ECO:0000256" key="12">
    <source>
        <dbReference type="ARBA" id="ARBA00047899"/>
    </source>
</evidence>
<keyword evidence="11" id="KW-0472">Membrane</keyword>
<accession>W9S8X0</accession>
<evidence type="ECO:0000256" key="6">
    <source>
        <dbReference type="ARBA" id="ARBA00022692"/>
    </source>
</evidence>
<evidence type="ECO:0000256" key="13">
    <source>
        <dbReference type="ARBA" id="ARBA00048679"/>
    </source>
</evidence>
<dbReference type="PANTHER" id="PTHR47982">
    <property type="entry name" value="PROLINE-RICH RECEPTOR-LIKE PROTEIN KINASE PERK4"/>
    <property type="match status" value="1"/>
</dbReference>
<dbReference type="GO" id="GO:0005886">
    <property type="term" value="C:plasma membrane"/>
    <property type="evidence" value="ECO:0007669"/>
    <property type="project" value="UniProtKB-SubCell"/>
</dbReference>
<comment type="catalytic activity">
    <reaction evidence="12">
        <text>L-threonyl-[protein] + ATP = O-phospho-L-threonyl-[protein] + ADP + H(+)</text>
        <dbReference type="Rhea" id="RHEA:46608"/>
        <dbReference type="Rhea" id="RHEA-COMP:11060"/>
        <dbReference type="Rhea" id="RHEA-COMP:11605"/>
        <dbReference type="ChEBI" id="CHEBI:15378"/>
        <dbReference type="ChEBI" id="CHEBI:30013"/>
        <dbReference type="ChEBI" id="CHEBI:30616"/>
        <dbReference type="ChEBI" id="CHEBI:61977"/>
        <dbReference type="ChEBI" id="CHEBI:456216"/>
        <dbReference type="EC" id="2.7.11.1"/>
    </reaction>
</comment>
<dbReference type="EMBL" id="KE346269">
    <property type="protein sequence ID" value="EXC31690.1"/>
    <property type="molecule type" value="Genomic_DNA"/>
</dbReference>
<dbReference type="InterPro" id="IPR000719">
    <property type="entry name" value="Prot_kinase_dom"/>
</dbReference>
<dbReference type="STRING" id="981085.W9S8X0"/>
<comment type="subcellular location">
    <subcellularLocation>
        <location evidence="1">Cell membrane</location>
        <topology evidence="1">Single-pass membrane protein</topology>
    </subcellularLocation>
</comment>
<dbReference type="Pfam" id="PF00069">
    <property type="entry name" value="Pkinase"/>
    <property type="match status" value="1"/>
</dbReference>
<keyword evidence="6" id="KW-0812">Transmembrane</keyword>
<dbReference type="AlphaFoldDB" id="W9S8X0"/>
<evidence type="ECO:0000256" key="11">
    <source>
        <dbReference type="ARBA" id="ARBA00023136"/>
    </source>
</evidence>
<feature type="domain" description="Protein kinase" evidence="14">
    <location>
        <begin position="79"/>
        <end position="359"/>
    </location>
</feature>
<dbReference type="InterPro" id="IPR047117">
    <property type="entry name" value="PERK1-13-like"/>
</dbReference>
<protein>
    <recommendedName>
        <fullName evidence="2">non-specific serine/threonine protein kinase</fullName>
        <ecNumber evidence="2">2.7.11.1</ecNumber>
    </recommendedName>
</protein>
<evidence type="ECO:0000256" key="8">
    <source>
        <dbReference type="ARBA" id="ARBA00022777"/>
    </source>
</evidence>
<comment type="catalytic activity">
    <reaction evidence="13">
        <text>L-seryl-[protein] + ATP = O-phospho-L-seryl-[protein] + ADP + H(+)</text>
        <dbReference type="Rhea" id="RHEA:17989"/>
        <dbReference type="Rhea" id="RHEA-COMP:9863"/>
        <dbReference type="Rhea" id="RHEA-COMP:11604"/>
        <dbReference type="ChEBI" id="CHEBI:15378"/>
        <dbReference type="ChEBI" id="CHEBI:29999"/>
        <dbReference type="ChEBI" id="CHEBI:30616"/>
        <dbReference type="ChEBI" id="CHEBI:83421"/>
        <dbReference type="ChEBI" id="CHEBI:456216"/>
        <dbReference type="EC" id="2.7.11.1"/>
    </reaction>
</comment>
<evidence type="ECO:0000313" key="16">
    <source>
        <dbReference type="Proteomes" id="UP000030645"/>
    </source>
</evidence>
<dbReference type="SUPFAM" id="SSF56112">
    <property type="entry name" value="Protein kinase-like (PK-like)"/>
    <property type="match status" value="1"/>
</dbReference>
<keyword evidence="10" id="KW-1133">Transmembrane helix</keyword>
<keyword evidence="16" id="KW-1185">Reference proteome</keyword>
<proteinExistence type="predicted"/>
<keyword evidence="15" id="KW-0675">Receptor</keyword>
<keyword evidence="9" id="KW-0067">ATP-binding</keyword>
<evidence type="ECO:0000256" key="1">
    <source>
        <dbReference type="ARBA" id="ARBA00004162"/>
    </source>
</evidence>